<evidence type="ECO:0000256" key="4">
    <source>
        <dbReference type="ARBA" id="ARBA00022989"/>
    </source>
</evidence>
<keyword evidence="5 7" id="KW-0472">Membrane</keyword>
<dbReference type="Pfam" id="PF00939">
    <property type="entry name" value="Na_sulph_symp"/>
    <property type="match status" value="1"/>
</dbReference>
<dbReference type="AlphaFoldDB" id="W5UL79"/>
<comment type="similarity">
    <text evidence="2">Belongs to the SLC13A/DASS transporter (TC 2.A.47) family. NADC subfamily.</text>
</comment>
<dbReference type="PANTHER" id="PTHR10283:SF62">
    <property type="entry name" value="NA(+)_DICARBOXYLATE COTRANSPORTER 3"/>
    <property type="match status" value="1"/>
</dbReference>
<dbReference type="GO" id="GO:0005886">
    <property type="term" value="C:plasma membrane"/>
    <property type="evidence" value="ECO:0007669"/>
    <property type="project" value="TreeGrafter"/>
</dbReference>
<feature type="transmembrane region" description="Helical" evidence="7">
    <location>
        <begin position="123"/>
        <end position="141"/>
    </location>
</feature>
<dbReference type="InterPro" id="IPR001898">
    <property type="entry name" value="SLC13A/DASS"/>
</dbReference>
<dbReference type="PANTHER" id="PTHR10283">
    <property type="entry name" value="SOLUTE CARRIER FAMILY 13 MEMBER"/>
    <property type="match status" value="1"/>
</dbReference>
<feature type="transmembrane region" description="Helical" evidence="7">
    <location>
        <begin position="16"/>
        <end position="33"/>
    </location>
</feature>
<gene>
    <name evidence="8" type="primary">SLC13A3</name>
    <name evidence="10" type="synonym">slc13a3</name>
</gene>
<name>W5UL79_ICTPU</name>
<comment type="subcellular location">
    <subcellularLocation>
        <location evidence="1">Membrane</location>
        <topology evidence="1">Multi-pass membrane protein</topology>
    </subcellularLocation>
</comment>
<evidence type="ECO:0000256" key="6">
    <source>
        <dbReference type="ARBA" id="ARBA00023201"/>
    </source>
</evidence>
<keyword evidence="6" id="KW-0915">Sodium</keyword>
<feature type="transmembrane region" description="Helical" evidence="7">
    <location>
        <begin position="335"/>
        <end position="354"/>
    </location>
</feature>
<sequence>MDLLKFAKKLWCVRKQLVLLITPGLLLPLLFLLPEKEGKCLYVVLLMAVYWCTEALPLAVTALLPICLFPTMGILPSKKVCPQYFLETNFLFLSGLVMATAIEECGLHRRIALRVLKIVGVKPAWLILGMMITSSSLSMWLSNSATTAMMLPIANAILESLFGDLESLKERCKITDDPEAQSEVKLHVLLPEKHTLTAVDSADGIEKIEQKSQDEARKEAEYQLKVWKGFLICIPYAASIGGTATLTGTAPNLIFIGQLKSYFPECDLINFGSWFIFAFPLMFIFLLVSWIWIAFLYGGITTRLCINKRNDRAAAEAKANAVIDEDYKKLGPMTFAEKSISFFFILFAILLFTRDPKFVRGWSVFFSKDYVSDAVTGVIIISILFFFPSKCPSLRWWLNTRASNTPYVPLLSWKRVQECVPWNIILLLGGGFAMAKGCEESGLAVWIGRHLQPLVKVPPPVAVMLITAFIACFTEFASNTATIIIFLPVIAELAIHVKVNPLYFMIPATVGCSYAFMLPVSTPPNSIAFASGHLMVKDMAKTGVMMNILGIMCVSLAMNTWGLQMFNLDTYPDWAKPLNSTEFTVPALNITG</sequence>
<evidence type="ECO:0000256" key="2">
    <source>
        <dbReference type="ARBA" id="ARBA00006772"/>
    </source>
</evidence>
<dbReference type="GO" id="GO:0015137">
    <property type="term" value="F:citrate transmembrane transporter activity"/>
    <property type="evidence" value="ECO:0007669"/>
    <property type="project" value="TreeGrafter"/>
</dbReference>
<keyword evidence="3 7" id="KW-0812">Transmembrane</keyword>
<keyword evidence="6" id="KW-0813">Transport</keyword>
<dbReference type="GO" id="GO:0015141">
    <property type="term" value="F:succinate transmembrane transporter activity"/>
    <property type="evidence" value="ECO:0007669"/>
    <property type="project" value="TreeGrafter"/>
</dbReference>
<dbReference type="GeneID" id="108265848"/>
<organism evidence="8">
    <name type="scientific">Ictalurus punctatus</name>
    <name type="common">Channel catfish</name>
    <name type="synonym">Silurus punctatus</name>
    <dbReference type="NCBI Taxonomy" id="7998"/>
    <lineage>
        <taxon>Eukaryota</taxon>
        <taxon>Metazoa</taxon>
        <taxon>Chordata</taxon>
        <taxon>Craniata</taxon>
        <taxon>Vertebrata</taxon>
        <taxon>Euteleostomi</taxon>
        <taxon>Actinopterygii</taxon>
        <taxon>Neopterygii</taxon>
        <taxon>Teleostei</taxon>
        <taxon>Ostariophysi</taxon>
        <taxon>Siluriformes</taxon>
        <taxon>Ictaluridae</taxon>
        <taxon>Ictalurus</taxon>
    </lineage>
</organism>
<keyword evidence="9" id="KW-1185">Reference proteome</keyword>
<feature type="transmembrane region" description="Helical" evidence="7">
    <location>
        <begin position="40"/>
        <end position="64"/>
    </location>
</feature>
<accession>W5UL79</accession>
<evidence type="ECO:0000256" key="1">
    <source>
        <dbReference type="ARBA" id="ARBA00004141"/>
    </source>
</evidence>
<dbReference type="GO" id="GO:0017153">
    <property type="term" value="F:sodium:dicarboxylate symporter activity"/>
    <property type="evidence" value="ECO:0007669"/>
    <property type="project" value="TreeGrafter"/>
</dbReference>
<protein>
    <submittedName>
        <fullName evidence="8 10">Solute carrier family 13 member 3</fullName>
    </submittedName>
</protein>
<feature type="transmembrane region" description="Helical" evidence="7">
    <location>
        <begin position="542"/>
        <end position="561"/>
    </location>
</feature>
<dbReference type="OrthoDB" id="6493944at2759"/>
<reference evidence="10" key="3">
    <citation type="submission" date="2025-04" db="UniProtKB">
        <authorList>
            <consortium name="RefSeq"/>
        </authorList>
    </citation>
    <scope>IDENTIFICATION</scope>
    <source>
        <tissue evidence="10">Blood</tissue>
    </source>
</reference>
<feature type="transmembrane region" description="Helical" evidence="7">
    <location>
        <begin position="374"/>
        <end position="398"/>
    </location>
</feature>
<reference evidence="9" key="2">
    <citation type="journal article" date="2016" name="Nat. Commun.">
        <title>The channel catfish genome sequence provides insights into the evolution of scale formation in teleosts.</title>
        <authorList>
            <person name="Liu Z."/>
            <person name="Liu S."/>
            <person name="Yao J."/>
            <person name="Bao L."/>
            <person name="Zhang J."/>
            <person name="Li Y."/>
            <person name="Jiang C."/>
            <person name="Sun L."/>
            <person name="Wang R."/>
            <person name="Zhang Y."/>
            <person name="Zhou T."/>
            <person name="Zeng Q."/>
            <person name="Fu Q."/>
            <person name="Gao S."/>
            <person name="Li N."/>
            <person name="Koren S."/>
            <person name="Jiang Y."/>
            <person name="Zimin A."/>
            <person name="Xu P."/>
            <person name="Phillippy A.M."/>
            <person name="Geng X."/>
            <person name="Song L."/>
            <person name="Sun F."/>
            <person name="Li C."/>
            <person name="Wang X."/>
            <person name="Chen A."/>
            <person name="Jin Y."/>
            <person name="Yuan Z."/>
            <person name="Yang Y."/>
            <person name="Tan S."/>
            <person name="Peatman E."/>
            <person name="Lu J."/>
            <person name="Qin Z."/>
            <person name="Dunham R."/>
            <person name="Li Z."/>
            <person name="Sonstegard T."/>
            <person name="Feng J."/>
            <person name="Danzmann R.G."/>
            <person name="Schroeder S."/>
            <person name="Scheffler B."/>
            <person name="Duke M.V."/>
            <person name="Ballard L."/>
            <person name="Kucuktas H."/>
            <person name="Kaltenboeck L."/>
            <person name="Liu H."/>
            <person name="Armbruster J."/>
            <person name="Xie Y."/>
            <person name="Kirby M.L."/>
            <person name="Tian Y."/>
            <person name="Flanagan M.E."/>
            <person name="Mu W."/>
            <person name="Waldbieser G.C."/>
        </authorList>
    </citation>
    <scope>NUCLEOTIDE SEQUENCE [LARGE SCALE GENOMIC DNA]</scope>
    <source>
        <strain evidence="9">SDA103</strain>
    </source>
</reference>
<dbReference type="CDD" id="cd01115">
    <property type="entry name" value="SLC13_permease"/>
    <property type="match status" value="1"/>
</dbReference>
<evidence type="ECO:0000256" key="5">
    <source>
        <dbReference type="ARBA" id="ARBA00023136"/>
    </source>
</evidence>
<dbReference type="RefSeq" id="XP_053536341.1">
    <property type="nucleotide sequence ID" value="XM_053680366.1"/>
</dbReference>
<evidence type="ECO:0000313" key="10">
    <source>
        <dbReference type="RefSeq" id="XP_053536341.1"/>
    </source>
</evidence>
<keyword evidence="6" id="KW-0739">Sodium transport</keyword>
<proteinExistence type="evidence at transcript level"/>
<keyword evidence="6" id="KW-0406">Ion transport</keyword>
<evidence type="ECO:0000313" key="8">
    <source>
        <dbReference type="EMBL" id="AHH40437.1"/>
    </source>
</evidence>
<dbReference type="KEGG" id="ipu:108265848"/>
<keyword evidence="4 7" id="KW-1133">Transmembrane helix</keyword>
<evidence type="ECO:0000313" key="9">
    <source>
        <dbReference type="Proteomes" id="UP000221080"/>
    </source>
</evidence>
<dbReference type="EMBL" id="JT413952">
    <property type="protein sequence ID" value="AHH40437.1"/>
    <property type="molecule type" value="mRNA"/>
</dbReference>
<evidence type="ECO:0000256" key="3">
    <source>
        <dbReference type="ARBA" id="ARBA00022692"/>
    </source>
</evidence>
<feature type="transmembrane region" description="Helical" evidence="7">
    <location>
        <begin position="274"/>
        <end position="300"/>
    </location>
</feature>
<evidence type="ECO:0000256" key="7">
    <source>
        <dbReference type="SAM" id="Phobius"/>
    </source>
</evidence>
<reference evidence="8" key="1">
    <citation type="journal article" date="2012" name="BMC Genomics">
        <title>Efficient assembly and annotation of the transcriptome of catfish by RNA-Seq analysis of a doubled haploid homozygote.</title>
        <authorList>
            <person name="Liu S."/>
            <person name="Zhang Y."/>
            <person name="Zhou Z."/>
            <person name="Waldbieser G."/>
            <person name="Sun F."/>
            <person name="Lu J."/>
            <person name="Zhang J."/>
            <person name="Jiang Y."/>
            <person name="Zhang H."/>
            <person name="Wang X."/>
            <person name="Rajendran K.V."/>
            <person name="Khoo L."/>
            <person name="Kucuktas H."/>
            <person name="Peatman E."/>
            <person name="Liu Z."/>
        </authorList>
    </citation>
    <scope>NUCLEOTIDE SEQUENCE</scope>
    <source>
        <tissue evidence="8">Mixed</tissue>
    </source>
</reference>
<feature type="transmembrane region" description="Helical" evidence="7">
    <location>
        <begin position="502"/>
        <end position="522"/>
    </location>
</feature>
<feature type="transmembrane region" description="Helical" evidence="7">
    <location>
        <begin position="461"/>
        <end position="490"/>
    </location>
</feature>
<dbReference type="Proteomes" id="UP000221080">
    <property type="component" value="Chromosome 5"/>
</dbReference>